<keyword evidence="10" id="KW-1185">Reference proteome</keyword>
<dbReference type="GO" id="GO:0006820">
    <property type="term" value="P:monoatomic anion transport"/>
    <property type="evidence" value="ECO:0007669"/>
    <property type="project" value="TreeGrafter"/>
</dbReference>
<evidence type="ECO:0000313" key="10">
    <source>
        <dbReference type="Proteomes" id="UP000502823"/>
    </source>
</evidence>
<evidence type="ECO:0000256" key="3">
    <source>
        <dbReference type="ARBA" id="ARBA00022692"/>
    </source>
</evidence>
<evidence type="ECO:0000256" key="4">
    <source>
        <dbReference type="ARBA" id="ARBA00022847"/>
    </source>
</evidence>
<dbReference type="OrthoDB" id="2985014at2759"/>
<keyword evidence="4" id="KW-0769">Symport</keyword>
<feature type="transmembrane region" description="Helical" evidence="7">
    <location>
        <begin position="143"/>
        <end position="166"/>
    </location>
</feature>
<dbReference type="Proteomes" id="UP000502823">
    <property type="component" value="Unassembled WGS sequence"/>
</dbReference>
<dbReference type="InterPro" id="IPR020846">
    <property type="entry name" value="MFS_dom"/>
</dbReference>
<evidence type="ECO:0000259" key="8">
    <source>
        <dbReference type="PROSITE" id="PS50850"/>
    </source>
</evidence>
<dbReference type="FunFam" id="1.20.1250.20:FF:000003">
    <property type="entry name" value="Solute carrier family 17 member 3"/>
    <property type="match status" value="1"/>
</dbReference>
<dbReference type="InterPro" id="IPR036259">
    <property type="entry name" value="MFS_trans_sf"/>
</dbReference>
<feature type="transmembrane region" description="Helical" evidence="7">
    <location>
        <begin position="405"/>
        <end position="424"/>
    </location>
</feature>
<dbReference type="Pfam" id="PF07690">
    <property type="entry name" value="MFS_1"/>
    <property type="match status" value="1"/>
</dbReference>
<accession>A0A6L2Q2C8</accession>
<dbReference type="GO" id="GO:0015293">
    <property type="term" value="F:symporter activity"/>
    <property type="evidence" value="ECO:0007669"/>
    <property type="project" value="UniProtKB-KW"/>
</dbReference>
<comment type="subcellular location">
    <subcellularLocation>
        <location evidence="1">Membrane</location>
        <topology evidence="1">Multi-pass membrane protein</topology>
    </subcellularLocation>
</comment>
<evidence type="ECO:0000256" key="6">
    <source>
        <dbReference type="ARBA" id="ARBA00023136"/>
    </source>
</evidence>
<dbReference type="PANTHER" id="PTHR11662">
    <property type="entry name" value="SOLUTE CARRIER FAMILY 17"/>
    <property type="match status" value="1"/>
</dbReference>
<name>A0A6L2Q2C8_COPFO</name>
<feature type="transmembrane region" description="Helical" evidence="7">
    <location>
        <begin position="23"/>
        <end position="41"/>
    </location>
</feature>
<dbReference type="InParanoid" id="A0A6L2Q2C8"/>
<feature type="transmembrane region" description="Helical" evidence="7">
    <location>
        <begin position="172"/>
        <end position="192"/>
    </location>
</feature>
<gene>
    <name evidence="9" type="ORF">Cfor_05871</name>
</gene>
<keyword evidence="5 7" id="KW-1133">Transmembrane helix</keyword>
<dbReference type="FunFam" id="1.20.1250.20:FF:000157">
    <property type="entry name" value="Inorganic phosphate cotransporter"/>
    <property type="match status" value="1"/>
</dbReference>
<organism evidence="9 10">
    <name type="scientific">Coptotermes formosanus</name>
    <name type="common">Formosan subterranean termite</name>
    <dbReference type="NCBI Taxonomy" id="36987"/>
    <lineage>
        <taxon>Eukaryota</taxon>
        <taxon>Metazoa</taxon>
        <taxon>Ecdysozoa</taxon>
        <taxon>Arthropoda</taxon>
        <taxon>Hexapoda</taxon>
        <taxon>Insecta</taxon>
        <taxon>Pterygota</taxon>
        <taxon>Neoptera</taxon>
        <taxon>Polyneoptera</taxon>
        <taxon>Dictyoptera</taxon>
        <taxon>Blattodea</taxon>
        <taxon>Blattoidea</taxon>
        <taxon>Termitoidae</taxon>
        <taxon>Rhinotermitidae</taxon>
        <taxon>Coptotermes</taxon>
    </lineage>
</organism>
<evidence type="ECO:0000256" key="7">
    <source>
        <dbReference type="SAM" id="Phobius"/>
    </source>
</evidence>
<proteinExistence type="predicted"/>
<comment type="caution">
    <text evidence="9">The sequence shown here is derived from an EMBL/GenBank/DDBJ whole genome shotgun (WGS) entry which is preliminary data.</text>
</comment>
<feature type="domain" description="Major facilitator superfamily (MFS) profile" evidence="8">
    <location>
        <begin position="11"/>
        <end position="429"/>
    </location>
</feature>
<feature type="transmembrane region" description="Helical" evidence="7">
    <location>
        <begin position="282"/>
        <end position="300"/>
    </location>
</feature>
<dbReference type="Gene3D" id="1.20.1250.20">
    <property type="entry name" value="MFS general substrate transporter like domains"/>
    <property type="match status" value="2"/>
</dbReference>
<evidence type="ECO:0000256" key="1">
    <source>
        <dbReference type="ARBA" id="ARBA00004141"/>
    </source>
</evidence>
<dbReference type="PANTHER" id="PTHR11662:SF79">
    <property type="entry name" value="NA[+]-DEPENDENT INORGANIC PHOSPHATE COTRANSPORTER, ISOFORM A"/>
    <property type="match status" value="1"/>
</dbReference>
<dbReference type="PROSITE" id="PS50850">
    <property type="entry name" value="MFS"/>
    <property type="match status" value="1"/>
</dbReference>
<dbReference type="GO" id="GO:0016020">
    <property type="term" value="C:membrane"/>
    <property type="evidence" value="ECO:0007669"/>
    <property type="project" value="UniProtKB-SubCell"/>
</dbReference>
<dbReference type="EMBL" id="BLKM01000834">
    <property type="protein sequence ID" value="GFG38896.1"/>
    <property type="molecule type" value="Genomic_DNA"/>
</dbReference>
<feature type="transmembrane region" description="Helical" evidence="7">
    <location>
        <begin position="237"/>
        <end position="262"/>
    </location>
</feature>
<feature type="transmembrane region" description="Helical" evidence="7">
    <location>
        <begin position="53"/>
        <end position="74"/>
    </location>
</feature>
<dbReference type="InterPro" id="IPR050382">
    <property type="entry name" value="MFS_Na/Anion_cotransporter"/>
</dbReference>
<feature type="transmembrane region" description="Helical" evidence="7">
    <location>
        <begin position="81"/>
        <end position="99"/>
    </location>
</feature>
<evidence type="ECO:0000256" key="5">
    <source>
        <dbReference type="ARBA" id="ARBA00022989"/>
    </source>
</evidence>
<keyword evidence="6 7" id="KW-0472">Membrane</keyword>
<dbReference type="SUPFAM" id="SSF103473">
    <property type="entry name" value="MFS general substrate transporter"/>
    <property type="match status" value="1"/>
</dbReference>
<dbReference type="AlphaFoldDB" id="A0A6L2Q2C8"/>
<evidence type="ECO:0000313" key="9">
    <source>
        <dbReference type="EMBL" id="GFG38896.1"/>
    </source>
</evidence>
<reference evidence="10" key="1">
    <citation type="submission" date="2020-01" db="EMBL/GenBank/DDBJ databases">
        <title>Draft genome sequence of the Termite Coptotermes fromosanus.</title>
        <authorList>
            <person name="Itakura S."/>
            <person name="Yosikawa Y."/>
            <person name="Umezawa K."/>
        </authorList>
    </citation>
    <scope>NUCLEOTIDE SEQUENCE [LARGE SCALE GENOMIC DNA]</scope>
</reference>
<dbReference type="InterPro" id="IPR011701">
    <property type="entry name" value="MFS"/>
</dbReference>
<sequence length="475" mass="53655">MYAAHCSNTFVLIYQSMMSYSRGLYTAMIMIMMKWLTYVSVQSRFDWDEKQQGLVLASFFWFFWATQVPGGLLAQRYGTKLVFGLANGVPCLLSFFIPLCAGLDYRVLVFLRALQGFIAGASWPAMHNLAANWIPPNERSKFVTAYMGSSVGAAITYPLCGFLINWFDWPSVYHVTGVVGIMWFIAWWLLVYDSPSQHPRISEKEKNYILDKLGETVSEKRKNLPTPWKEILLSRPVWMNILAQWGNIWGLFTLITQAPTYFKLIHGWDIRMTGFLSGMPHLARVIFAILMSILGDCLLRNAYMSRTNVRKMANALCCIGQGVFMLGLAFSGCNSTAAIAFSTVATAVSGAVSTGPLASFIDISPNFASIMLGISNMISVIPGFISPIIVGYLTYENQTVRQWQLVFIISSVMLLVTGILYILFSSSELQEWNSPTEKKYTHELQKLDPQYHSDVIVKQETQYIIQEETDHKTEK</sequence>
<evidence type="ECO:0000256" key="2">
    <source>
        <dbReference type="ARBA" id="ARBA00022448"/>
    </source>
</evidence>
<feature type="transmembrane region" description="Helical" evidence="7">
    <location>
        <begin position="370"/>
        <end position="393"/>
    </location>
</feature>
<protein>
    <recommendedName>
        <fullName evidence="8">Major facilitator superfamily (MFS) profile domain-containing protein</fullName>
    </recommendedName>
</protein>
<dbReference type="CDD" id="cd17318">
    <property type="entry name" value="MFS_SLC17"/>
    <property type="match status" value="1"/>
</dbReference>
<keyword evidence="2" id="KW-0813">Transport</keyword>
<keyword evidence="3 7" id="KW-0812">Transmembrane</keyword>